<name>A0A218M2F5_9CLOS</name>
<accession>A0A218M2F5</accession>
<reference evidence="1" key="1">
    <citation type="submission" date="2016-07" db="EMBL/GenBank/DDBJ databases">
        <title>Genome sequence of a Potato yellow vein virus (PYVV) naturally infecting tomato (Solanum lycopersycum) in Antioquia (Colombia).</title>
        <authorList>
            <person name="Gutierrez P."/>
            <person name="Munoz-Baena L."/>
            <person name="Marin-Montoya M.A."/>
        </authorList>
    </citation>
    <scope>NUCLEOTIDE SEQUENCE</scope>
    <source>
        <strain evidence="1">El penol</strain>
    </source>
</reference>
<sequence>MCSEKREHDFISQTVSSSHQAACSRLKVMRSEKII</sequence>
<organism evidence="1">
    <name type="scientific">Potato yellow vein virus</name>
    <dbReference type="NCBI Taxonomy" id="103881"/>
    <lineage>
        <taxon>Viruses</taxon>
        <taxon>Riboviria</taxon>
        <taxon>Orthornavirae</taxon>
        <taxon>Kitrinoviricota</taxon>
        <taxon>Alsuviricetes</taxon>
        <taxon>Martellivirales</taxon>
        <taxon>Closteroviridae</taxon>
        <taxon>Crinivirus</taxon>
        <taxon>Crinivirus flavisolani</taxon>
    </lineage>
</organism>
<proteinExistence type="predicted"/>
<evidence type="ECO:0000313" key="1">
    <source>
        <dbReference type="EMBL" id="ASD49936.1"/>
    </source>
</evidence>
<dbReference type="EMBL" id="KX573903">
    <property type="protein sequence ID" value="ASD49936.1"/>
    <property type="molecule type" value="Genomic_RNA"/>
</dbReference>
<protein>
    <submittedName>
        <fullName evidence="1">Uncharacterized protein</fullName>
    </submittedName>
</protein>